<dbReference type="SUPFAM" id="SSF52317">
    <property type="entry name" value="Class I glutamine amidotransferase-like"/>
    <property type="match status" value="1"/>
</dbReference>
<name>A0A6N8DR05_RHOAC</name>
<reference evidence="1 2" key="1">
    <citation type="submission" date="2019-11" db="EMBL/GenBank/DDBJ databases">
        <title>Whole-genome sequence of a Rhodoblastus acidophilus DSM 142.</title>
        <authorList>
            <person name="Kyndt J.A."/>
            <person name="Meyer T.E."/>
        </authorList>
    </citation>
    <scope>NUCLEOTIDE SEQUENCE [LARGE SCALE GENOMIC DNA]</scope>
    <source>
        <strain evidence="1 2">DSM 142</strain>
    </source>
</reference>
<dbReference type="Proteomes" id="UP000439113">
    <property type="component" value="Unassembled WGS sequence"/>
</dbReference>
<gene>
    <name evidence="1" type="ORF">GJ654_17220</name>
</gene>
<dbReference type="EMBL" id="WNKS01000020">
    <property type="protein sequence ID" value="MTV32728.1"/>
    <property type="molecule type" value="Genomic_DNA"/>
</dbReference>
<dbReference type="Gene3D" id="3.40.50.880">
    <property type="match status" value="1"/>
</dbReference>
<dbReference type="AlphaFoldDB" id="A0A6N8DR05"/>
<comment type="caution">
    <text evidence="1">The sequence shown here is derived from an EMBL/GenBank/DDBJ whole genome shotgun (WGS) entry which is preliminary data.</text>
</comment>
<accession>A0A6N8DR05</accession>
<dbReference type="InterPro" id="IPR029062">
    <property type="entry name" value="Class_I_gatase-like"/>
</dbReference>
<dbReference type="RefSeq" id="WP_264586136.1">
    <property type="nucleotide sequence ID" value="NZ_JAOQNR010000004.1"/>
</dbReference>
<organism evidence="1 2">
    <name type="scientific">Rhodoblastus acidophilus</name>
    <name type="common">Rhodopseudomonas acidophila</name>
    <dbReference type="NCBI Taxonomy" id="1074"/>
    <lineage>
        <taxon>Bacteria</taxon>
        <taxon>Pseudomonadati</taxon>
        <taxon>Pseudomonadota</taxon>
        <taxon>Alphaproteobacteria</taxon>
        <taxon>Hyphomicrobiales</taxon>
        <taxon>Rhodoblastaceae</taxon>
        <taxon>Rhodoblastus</taxon>
    </lineage>
</organism>
<evidence type="ECO:0008006" key="3">
    <source>
        <dbReference type="Google" id="ProtNLM"/>
    </source>
</evidence>
<proteinExistence type="predicted"/>
<protein>
    <recommendedName>
        <fullName evidence="3">GMP synthase</fullName>
    </recommendedName>
</protein>
<evidence type="ECO:0000313" key="1">
    <source>
        <dbReference type="EMBL" id="MTV32728.1"/>
    </source>
</evidence>
<evidence type="ECO:0000313" key="2">
    <source>
        <dbReference type="Proteomes" id="UP000439113"/>
    </source>
</evidence>
<sequence>MRILVFQHLCVEHPGALADFWREAGHEITTVELDEGEAIPPLDHFDRLVAMGGPMDVWQEAELTWLIAEKTAIRRVVVDLGRPCTSRTVAEWKAIPAYAASLEAALGPASVDLEAEAVRRLPTFLAAARRLNDTLFAALRG</sequence>